<evidence type="ECO:0000313" key="2">
    <source>
        <dbReference type="Proteomes" id="UP000237655"/>
    </source>
</evidence>
<proteinExistence type="predicted"/>
<dbReference type="RefSeq" id="WP_106471326.1">
    <property type="nucleotide sequence ID" value="NZ_CP027665.1"/>
</dbReference>
<evidence type="ECO:0008006" key="3">
    <source>
        <dbReference type="Google" id="ProtNLM"/>
    </source>
</evidence>
<protein>
    <recommendedName>
        <fullName evidence="3">Lipocalin-like domain-containing protein</fullName>
    </recommendedName>
</protein>
<dbReference type="Proteomes" id="UP000237655">
    <property type="component" value="Chromosome"/>
</dbReference>
<dbReference type="EMBL" id="CP027665">
    <property type="protein sequence ID" value="AVO37012.1"/>
    <property type="molecule type" value="Genomic_DNA"/>
</dbReference>
<dbReference type="KEGG" id="thas:C6Y53_04375"/>
<dbReference type="AlphaFoldDB" id="A0A2S0MMA5"/>
<reference evidence="2" key="1">
    <citation type="submission" date="2018-03" db="EMBL/GenBank/DDBJ databases">
        <title>Genomic analysis of the strain SH-1 isolated from shrimp intestine.</title>
        <authorList>
            <person name="Kim Y.-S."/>
            <person name="Kim S.-E."/>
            <person name="Kim K.-H."/>
        </authorList>
    </citation>
    <scope>NUCLEOTIDE SEQUENCE [LARGE SCALE GENOMIC DNA]</scope>
    <source>
        <strain evidence="2">SH-1</strain>
    </source>
</reference>
<organism evidence="1 2">
    <name type="scientific">Pukyongiella litopenaei</name>
    <dbReference type="NCBI Taxonomy" id="2605946"/>
    <lineage>
        <taxon>Bacteria</taxon>
        <taxon>Pseudomonadati</taxon>
        <taxon>Pseudomonadota</taxon>
        <taxon>Alphaproteobacteria</taxon>
        <taxon>Rhodobacterales</taxon>
        <taxon>Paracoccaceae</taxon>
        <taxon>Pukyongiella</taxon>
    </lineage>
</organism>
<keyword evidence="2" id="KW-1185">Reference proteome</keyword>
<evidence type="ECO:0000313" key="1">
    <source>
        <dbReference type="EMBL" id="AVO37012.1"/>
    </source>
</evidence>
<sequence length="115" mass="13163">MEGCWQLSTVYDVRDIRTGAITKFRHWQICFDRDGKGREVMRATNGTRCEGTLTGQLSSGKLTMHEPGNLRCDNNSYIYRRDITCSLDAAGRAQCNTYQPETRGRGRATLRRARR</sequence>
<accession>A0A2S0MMA5</accession>
<name>A0A2S0MMA5_9RHOB</name>
<gene>
    <name evidence="1" type="ORF">C6Y53_04375</name>
</gene>